<dbReference type="CDD" id="cd13961">
    <property type="entry name" value="PT_UbiA_DGGGPS"/>
    <property type="match status" value="1"/>
</dbReference>
<protein>
    <recommendedName>
        <fullName evidence="8">Geranylgeranylglycerol-phosphate geranylgeranyltransferase</fullName>
    </recommendedName>
</protein>
<dbReference type="InterPro" id="IPR000537">
    <property type="entry name" value="UbiA_prenyltransferase"/>
</dbReference>
<keyword evidence="3 5" id="KW-1133">Transmembrane helix</keyword>
<name>A0A0M0BNM7_9ARCH</name>
<dbReference type="EMBL" id="LFWZ01000047">
    <property type="protein sequence ID" value="KON29931.1"/>
    <property type="molecule type" value="Genomic_DNA"/>
</dbReference>
<dbReference type="GO" id="GO:0016765">
    <property type="term" value="F:transferase activity, transferring alkyl or aryl (other than methyl) groups"/>
    <property type="evidence" value="ECO:0007669"/>
    <property type="project" value="InterPro"/>
</dbReference>
<dbReference type="PANTHER" id="PTHR42723">
    <property type="entry name" value="CHLOROPHYLL SYNTHASE"/>
    <property type="match status" value="1"/>
</dbReference>
<evidence type="ECO:0000313" key="6">
    <source>
        <dbReference type="EMBL" id="KON29931.1"/>
    </source>
</evidence>
<keyword evidence="2 5" id="KW-0812">Transmembrane</keyword>
<dbReference type="Proteomes" id="UP000037210">
    <property type="component" value="Unassembled WGS sequence"/>
</dbReference>
<dbReference type="GO" id="GO:0005886">
    <property type="term" value="C:plasma membrane"/>
    <property type="evidence" value="ECO:0007669"/>
    <property type="project" value="UniProtKB-SubCell"/>
</dbReference>
<comment type="caution">
    <text evidence="6">The sequence shown here is derived from an EMBL/GenBank/DDBJ whole genome shotgun (WGS) entry which is preliminary data.</text>
</comment>
<evidence type="ECO:0008006" key="8">
    <source>
        <dbReference type="Google" id="ProtNLM"/>
    </source>
</evidence>
<feature type="transmembrane region" description="Helical" evidence="5">
    <location>
        <begin position="215"/>
        <end position="234"/>
    </location>
</feature>
<evidence type="ECO:0000313" key="7">
    <source>
        <dbReference type="Proteomes" id="UP000037210"/>
    </source>
</evidence>
<feature type="transmembrane region" description="Helical" evidence="5">
    <location>
        <begin position="187"/>
        <end position="209"/>
    </location>
</feature>
<organism evidence="6 7">
    <name type="scientific">miscellaneous Crenarchaeota group-15 archaeon DG-45</name>
    <dbReference type="NCBI Taxonomy" id="1685127"/>
    <lineage>
        <taxon>Archaea</taxon>
        <taxon>Candidatus Bathyarchaeota</taxon>
        <taxon>MCG-15</taxon>
    </lineage>
</organism>
<feature type="transmembrane region" description="Helical" evidence="5">
    <location>
        <begin position="87"/>
        <end position="108"/>
    </location>
</feature>
<feature type="transmembrane region" description="Helical" evidence="5">
    <location>
        <begin position="120"/>
        <end position="137"/>
    </location>
</feature>
<evidence type="ECO:0000256" key="1">
    <source>
        <dbReference type="ARBA" id="ARBA00004651"/>
    </source>
</evidence>
<dbReference type="Pfam" id="PF01040">
    <property type="entry name" value="UbiA"/>
    <property type="match status" value="1"/>
</dbReference>
<dbReference type="Gene3D" id="1.10.357.140">
    <property type="entry name" value="UbiA prenyltransferase"/>
    <property type="match status" value="1"/>
</dbReference>
<gene>
    <name evidence="6" type="ORF">AC482_05145</name>
</gene>
<dbReference type="InterPro" id="IPR044878">
    <property type="entry name" value="UbiA_sf"/>
</dbReference>
<comment type="subcellular location">
    <subcellularLocation>
        <location evidence="1">Cell membrane</location>
        <topology evidence="1">Multi-pass membrane protein</topology>
    </subcellularLocation>
</comment>
<evidence type="ECO:0000256" key="2">
    <source>
        <dbReference type="ARBA" id="ARBA00022692"/>
    </source>
</evidence>
<reference evidence="6 7" key="1">
    <citation type="submission" date="2015-06" db="EMBL/GenBank/DDBJ databases">
        <title>New insights into the roles of widespread benthic archaea in carbon and nitrogen cycling.</title>
        <authorList>
            <person name="Lazar C.S."/>
            <person name="Baker B.J."/>
            <person name="Seitz K.W."/>
            <person name="Hyde A.S."/>
            <person name="Dick G.J."/>
            <person name="Hinrichs K.-U."/>
            <person name="Teske A.P."/>
        </authorList>
    </citation>
    <scope>NUCLEOTIDE SEQUENCE [LARGE SCALE GENOMIC DNA]</scope>
    <source>
        <strain evidence="6">DG-45</strain>
    </source>
</reference>
<dbReference type="AlphaFoldDB" id="A0A0M0BNM7"/>
<evidence type="ECO:0000256" key="3">
    <source>
        <dbReference type="ARBA" id="ARBA00022989"/>
    </source>
</evidence>
<sequence>MMMGFAVLVGAAIGGGVNLVGSWCNLILGCVTGFTLTSSAMAINDYYDRDIDAVNEPQRPIPSGAIMPGEALAFSLVLTAIGLISSWLTSLSCLVVAFFSWAVTVLYVTKGKRTGLPGNLLVSTCIAIPFFYGGLAVEQNISVSPFLFALMAFLSNTGREVTKGVVDVEGDRSRGVRTLAVARSPRTAAVTAAVFYLSAAAISFIPLYFGLVSIWYVPFVMLTDLGLISSSYSVMRDQSRENSRRVKNRVLIWMTSGLVGFLVGSFL</sequence>
<evidence type="ECO:0000256" key="4">
    <source>
        <dbReference type="ARBA" id="ARBA00023136"/>
    </source>
</evidence>
<dbReference type="Gene3D" id="1.20.120.1780">
    <property type="entry name" value="UbiA prenyltransferase"/>
    <property type="match status" value="1"/>
</dbReference>
<proteinExistence type="predicted"/>
<evidence type="ECO:0000256" key="5">
    <source>
        <dbReference type="SAM" id="Phobius"/>
    </source>
</evidence>
<keyword evidence="4 5" id="KW-0472">Membrane</keyword>
<dbReference type="InterPro" id="IPR050475">
    <property type="entry name" value="Prenyltransferase_related"/>
</dbReference>
<accession>A0A0M0BNM7</accession>
<dbReference type="PANTHER" id="PTHR42723:SF1">
    <property type="entry name" value="CHLOROPHYLL SYNTHASE, CHLOROPLASTIC"/>
    <property type="match status" value="1"/>
</dbReference>
<feature type="transmembrane region" description="Helical" evidence="5">
    <location>
        <begin position="246"/>
        <end position="266"/>
    </location>
</feature>
<feature type="transmembrane region" description="Helical" evidence="5">
    <location>
        <begin position="143"/>
        <end position="166"/>
    </location>
</feature>